<evidence type="ECO:0000256" key="1">
    <source>
        <dbReference type="SAM" id="Phobius"/>
    </source>
</evidence>
<feature type="transmembrane region" description="Helical" evidence="1">
    <location>
        <begin position="243"/>
        <end position="264"/>
    </location>
</feature>
<evidence type="ECO:0000313" key="3">
    <source>
        <dbReference type="EMBL" id="KAG1765990.1"/>
    </source>
</evidence>
<feature type="transmembrane region" description="Helical" evidence="1">
    <location>
        <begin position="203"/>
        <end position="222"/>
    </location>
</feature>
<reference evidence="3" key="1">
    <citation type="journal article" date="2020" name="New Phytol.">
        <title>Comparative genomics reveals dynamic genome evolution in host specialist ectomycorrhizal fungi.</title>
        <authorList>
            <person name="Lofgren L.A."/>
            <person name="Nguyen N.H."/>
            <person name="Vilgalys R."/>
            <person name="Ruytinx J."/>
            <person name="Liao H.L."/>
            <person name="Branco S."/>
            <person name="Kuo A."/>
            <person name="LaButti K."/>
            <person name="Lipzen A."/>
            <person name="Andreopoulos W."/>
            <person name="Pangilinan J."/>
            <person name="Riley R."/>
            <person name="Hundley H."/>
            <person name="Na H."/>
            <person name="Barry K."/>
            <person name="Grigoriev I.V."/>
            <person name="Stajich J.E."/>
            <person name="Kennedy P.G."/>
        </authorList>
    </citation>
    <scope>NUCLEOTIDE SEQUENCE</scope>
    <source>
        <strain evidence="3">DOB743</strain>
    </source>
</reference>
<organism evidence="3 4">
    <name type="scientific">Suillus placidus</name>
    <dbReference type="NCBI Taxonomy" id="48579"/>
    <lineage>
        <taxon>Eukaryota</taxon>
        <taxon>Fungi</taxon>
        <taxon>Dikarya</taxon>
        <taxon>Basidiomycota</taxon>
        <taxon>Agaricomycotina</taxon>
        <taxon>Agaricomycetes</taxon>
        <taxon>Agaricomycetidae</taxon>
        <taxon>Boletales</taxon>
        <taxon>Suillineae</taxon>
        <taxon>Suillaceae</taxon>
        <taxon>Suillus</taxon>
    </lineage>
</organism>
<dbReference type="Proteomes" id="UP000714275">
    <property type="component" value="Unassembled WGS sequence"/>
</dbReference>
<feature type="transmembrane region" description="Helical" evidence="1">
    <location>
        <begin position="48"/>
        <end position="68"/>
    </location>
</feature>
<keyword evidence="1" id="KW-0812">Transmembrane</keyword>
<dbReference type="AlphaFoldDB" id="A0A9P7CVK1"/>
<sequence>MVVISSTSYECATIDIRPSPRLTGINSLDMTTISNDPSSWPQIKMFRFYSYFVVASFTAIIYDWALTFGQEIELVWRKHWSLMTILYLSLRCAGIIFLVVTMLWTLPSVSLTDTSCTILYYFQSGTSVVVNAMLGVIMIARLYAMYQRSRKMLVFLVVFFFAVNITCAVIAASSRVSGVETVLSGTYQCGFTGGNQRLITDTWFLTTAWEVITLCLAVWIVAKYLRELQQPSARPTLGNYFRVLIETHVFYFVAYATVACLNLGSLSPNIENSSSLGVDIYNGILQIAQAVQMFVLGPRLILSVRKCHAKANSDEGIDLSTIAFQELAHKPTGSSL</sequence>
<keyword evidence="4" id="KW-1185">Reference proteome</keyword>
<dbReference type="InterPro" id="IPR045340">
    <property type="entry name" value="DUF6533"/>
</dbReference>
<evidence type="ECO:0000313" key="4">
    <source>
        <dbReference type="Proteomes" id="UP000714275"/>
    </source>
</evidence>
<proteinExistence type="predicted"/>
<dbReference type="EMBL" id="JABBWD010000101">
    <property type="protein sequence ID" value="KAG1765990.1"/>
    <property type="molecule type" value="Genomic_DNA"/>
</dbReference>
<feature type="transmembrane region" description="Helical" evidence="1">
    <location>
        <begin position="118"/>
        <end position="140"/>
    </location>
</feature>
<name>A0A9P7CVK1_9AGAM</name>
<keyword evidence="1" id="KW-0472">Membrane</keyword>
<feature type="transmembrane region" description="Helical" evidence="1">
    <location>
        <begin position="152"/>
        <end position="173"/>
    </location>
</feature>
<dbReference type="Pfam" id="PF20151">
    <property type="entry name" value="DUF6533"/>
    <property type="match status" value="1"/>
</dbReference>
<dbReference type="OrthoDB" id="2637653at2759"/>
<protein>
    <recommendedName>
        <fullName evidence="2">DUF6533 domain-containing protein</fullName>
    </recommendedName>
</protein>
<feature type="transmembrane region" description="Helical" evidence="1">
    <location>
        <begin position="284"/>
        <end position="302"/>
    </location>
</feature>
<accession>A0A9P7CVK1</accession>
<gene>
    <name evidence="3" type="ORF">EV702DRAFT_1151124</name>
</gene>
<comment type="caution">
    <text evidence="3">The sequence shown here is derived from an EMBL/GenBank/DDBJ whole genome shotgun (WGS) entry which is preliminary data.</text>
</comment>
<feature type="domain" description="DUF6533" evidence="2">
    <location>
        <begin position="51"/>
        <end position="96"/>
    </location>
</feature>
<feature type="transmembrane region" description="Helical" evidence="1">
    <location>
        <begin position="80"/>
        <end position="106"/>
    </location>
</feature>
<evidence type="ECO:0000259" key="2">
    <source>
        <dbReference type="Pfam" id="PF20151"/>
    </source>
</evidence>
<keyword evidence="1" id="KW-1133">Transmembrane helix</keyword>